<protein>
    <recommendedName>
        <fullName evidence="2">Xylose isomerase-like TIM barrel domain-containing protein</fullName>
    </recommendedName>
</protein>
<feature type="domain" description="Xylose isomerase-like TIM barrel" evidence="2">
    <location>
        <begin position="64"/>
        <end position="298"/>
    </location>
</feature>
<evidence type="ECO:0000313" key="3">
    <source>
        <dbReference type="EMBL" id="PJF35487.1"/>
    </source>
</evidence>
<dbReference type="GO" id="GO:0003677">
    <property type="term" value="F:DNA binding"/>
    <property type="evidence" value="ECO:0007669"/>
    <property type="project" value="InterPro"/>
</dbReference>
<sequence>MPLQSPALLAYNCSQLLLTLTRLTAVKERLMPRSDSSAEPLRFGTVGAPQTTPKPGGTPLAIAHSRALGLDHLEIAWVQSVRVTDEACAAIKAAAEQYNITLSVHAPYFINLNSQTAELMRKSDERLLAAARKGFLAGARDIVFHPASYHNQPPEKVYERVREKLLELTAILRAEGVTVTLRPETMGKPAMFGTLDEIIQLSRDVEGVLPAIDFAHLHARDGKHNTYVEFRAMLKAIEDGLGRRGLETLHVHLSGIDYGPKGERQHIPLNEADFAYRELLQALIDVEARGTVGVEAPEPFHVADALTLQATYRRLRAIHEGTVIEALEDES</sequence>
<dbReference type="InterPro" id="IPR013022">
    <property type="entry name" value="Xyl_isomerase-like_TIM-brl"/>
</dbReference>
<name>A0A2M8PD65_9CHLR</name>
<evidence type="ECO:0000256" key="1">
    <source>
        <dbReference type="SAM" id="MobiDB-lite"/>
    </source>
</evidence>
<dbReference type="Pfam" id="PF01261">
    <property type="entry name" value="AP_endonuc_2"/>
    <property type="match status" value="1"/>
</dbReference>
<dbReference type="SMART" id="SM00518">
    <property type="entry name" value="AP2Ec"/>
    <property type="match status" value="1"/>
</dbReference>
<dbReference type="PANTHER" id="PTHR21445:SF0">
    <property type="entry name" value="APURINIC-APYRIMIDINIC ENDONUCLEASE"/>
    <property type="match status" value="1"/>
</dbReference>
<dbReference type="GO" id="GO:0006284">
    <property type="term" value="P:base-excision repair"/>
    <property type="evidence" value="ECO:0007669"/>
    <property type="project" value="TreeGrafter"/>
</dbReference>
<dbReference type="InterPro" id="IPR036237">
    <property type="entry name" value="Xyl_isomerase-like_sf"/>
</dbReference>
<reference evidence="3 4" key="1">
    <citation type="submission" date="2017-11" db="EMBL/GenBank/DDBJ databases">
        <title>Evolution of Phototrophy in the Chloroflexi Phylum Driven by Horizontal Gene Transfer.</title>
        <authorList>
            <person name="Ward L.M."/>
            <person name="Hemp J."/>
            <person name="Shih P.M."/>
            <person name="Mcglynn S.E."/>
            <person name="Fischer W."/>
        </authorList>
    </citation>
    <scope>NUCLEOTIDE SEQUENCE [LARGE SCALE GENOMIC DNA]</scope>
    <source>
        <strain evidence="3">JP3_13</strain>
    </source>
</reference>
<dbReference type="AlphaFoldDB" id="A0A2M8PD65"/>
<dbReference type="InterPro" id="IPR001719">
    <property type="entry name" value="AP_endonuc_2"/>
</dbReference>
<gene>
    <name evidence="3" type="ORF">CUN49_10320</name>
</gene>
<comment type="caution">
    <text evidence="3">The sequence shown here is derived from an EMBL/GenBank/DDBJ whole genome shotgun (WGS) entry which is preliminary data.</text>
</comment>
<accession>A0A2M8PD65</accession>
<dbReference type="Gene3D" id="3.20.20.150">
    <property type="entry name" value="Divalent-metal-dependent TIM barrel enzymes"/>
    <property type="match status" value="1"/>
</dbReference>
<feature type="region of interest" description="Disordered" evidence="1">
    <location>
        <begin position="36"/>
        <end position="55"/>
    </location>
</feature>
<dbReference type="GO" id="GO:0003906">
    <property type="term" value="F:DNA-(apurinic or apyrimidinic site) endonuclease activity"/>
    <property type="evidence" value="ECO:0007669"/>
    <property type="project" value="TreeGrafter"/>
</dbReference>
<dbReference type="GO" id="GO:0008270">
    <property type="term" value="F:zinc ion binding"/>
    <property type="evidence" value="ECO:0007669"/>
    <property type="project" value="InterPro"/>
</dbReference>
<organism evidence="3 4">
    <name type="scientific">Candidatus Thermofonsia Clade 1 bacterium</name>
    <dbReference type="NCBI Taxonomy" id="2364210"/>
    <lineage>
        <taxon>Bacteria</taxon>
        <taxon>Bacillati</taxon>
        <taxon>Chloroflexota</taxon>
        <taxon>Candidatus Thermofontia</taxon>
        <taxon>Candidatus Thermofonsia Clade 1</taxon>
    </lineage>
</organism>
<dbReference type="EMBL" id="PGTM01000149">
    <property type="protein sequence ID" value="PJF35487.1"/>
    <property type="molecule type" value="Genomic_DNA"/>
</dbReference>
<proteinExistence type="predicted"/>
<evidence type="ECO:0000259" key="2">
    <source>
        <dbReference type="Pfam" id="PF01261"/>
    </source>
</evidence>
<dbReference type="GO" id="GO:0008081">
    <property type="term" value="F:phosphoric diester hydrolase activity"/>
    <property type="evidence" value="ECO:0007669"/>
    <property type="project" value="TreeGrafter"/>
</dbReference>
<dbReference type="PANTHER" id="PTHR21445">
    <property type="entry name" value="ENDONUCLEASE IV ENDODEOXYRIBONUCLEASE IV"/>
    <property type="match status" value="1"/>
</dbReference>
<dbReference type="Proteomes" id="UP000229681">
    <property type="component" value="Unassembled WGS sequence"/>
</dbReference>
<dbReference type="SUPFAM" id="SSF51658">
    <property type="entry name" value="Xylose isomerase-like"/>
    <property type="match status" value="1"/>
</dbReference>
<evidence type="ECO:0000313" key="4">
    <source>
        <dbReference type="Proteomes" id="UP000229681"/>
    </source>
</evidence>